<dbReference type="Proteomes" id="UP001430990">
    <property type="component" value="Chromosome"/>
</dbReference>
<evidence type="ECO:0000259" key="1">
    <source>
        <dbReference type="Pfam" id="PF22483"/>
    </source>
</evidence>
<proteinExistence type="predicted"/>
<name>A0ABY3QR11_9BRAD</name>
<gene>
    <name evidence="2" type="ORF">BjapCC829_07755</name>
</gene>
<feature type="domain" description="Transposase for insertion sequence element IS21-like C-terminal" evidence="1">
    <location>
        <begin position="10"/>
        <end position="43"/>
    </location>
</feature>
<accession>A0ABY3QR11</accession>
<dbReference type="EMBL" id="CP088100">
    <property type="protein sequence ID" value="UFW88413.1"/>
    <property type="molecule type" value="Genomic_DNA"/>
</dbReference>
<protein>
    <recommendedName>
        <fullName evidence="1">Transposase for insertion sequence element IS21-like C-terminal domain-containing protein</fullName>
    </recommendedName>
</protein>
<organism evidence="2 3">
    <name type="scientific">Bradyrhizobium barranii</name>
    <dbReference type="NCBI Taxonomy" id="2992140"/>
    <lineage>
        <taxon>Bacteria</taxon>
        <taxon>Pseudomonadati</taxon>
        <taxon>Pseudomonadota</taxon>
        <taxon>Alphaproteobacteria</taxon>
        <taxon>Hyphomicrobiales</taxon>
        <taxon>Nitrobacteraceae</taxon>
        <taxon>Bradyrhizobium</taxon>
    </lineage>
</organism>
<sequence>MKPLGGQPSFGSLRELARGVGHDCAVEIDTNSYSVPWRLIGERAR</sequence>
<evidence type="ECO:0000313" key="3">
    <source>
        <dbReference type="Proteomes" id="UP001430990"/>
    </source>
</evidence>
<dbReference type="Pfam" id="PF22483">
    <property type="entry name" value="Mu-transpos_C_2"/>
    <property type="match status" value="1"/>
</dbReference>
<dbReference type="InterPro" id="IPR054353">
    <property type="entry name" value="IstA-like_C"/>
</dbReference>
<reference evidence="2" key="1">
    <citation type="submission" date="2021-11" db="EMBL/GenBank/DDBJ databases">
        <title>Australian commercial rhizobial inoculants.</title>
        <authorList>
            <person name="Kohlmeier M.G."/>
            <person name="O'Hara G.W."/>
            <person name="Colombi E."/>
            <person name="Ramsay J.P."/>
            <person name="Terpolilli J."/>
        </authorList>
    </citation>
    <scope>NUCLEOTIDE SEQUENCE</scope>
    <source>
        <strain evidence="2">CC829</strain>
    </source>
</reference>
<evidence type="ECO:0000313" key="2">
    <source>
        <dbReference type="EMBL" id="UFW88413.1"/>
    </source>
</evidence>
<keyword evidence="3" id="KW-1185">Reference proteome</keyword>